<keyword evidence="1" id="KW-0732">Signal</keyword>
<comment type="caution">
    <text evidence="2">The sequence shown here is derived from an EMBL/GenBank/DDBJ whole genome shotgun (WGS) entry which is preliminary data.</text>
</comment>
<dbReference type="VEuPathDB" id="MicrosporidiaDB:CWI36_1204p0010"/>
<organism evidence="2 3">
    <name type="scientific">Hamiltosporidium magnivora</name>
    <dbReference type="NCBI Taxonomy" id="148818"/>
    <lineage>
        <taxon>Eukaryota</taxon>
        <taxon>Fungi</taxon>
        <taxon>Fungi incertae sedis</taxon>
        <taxon>Microsporidia</taxon>
        <taxon>Dubosqiidae</taxon>
        <taxon>Hamiltosporidium</taxon>
    </lineage>
</organism>
<reference evidence="2 3" key="1">
    <citation type="submission" date="2017-12" db="EMBL/GenBank/DDBJ databases">
        <authorList>
            <person name="Pombert J.-F."/>
            <person name="Haag K.L."/>
            <person name="Ebert D."/>
        </authorList>
    </citation>
    <scope>NUCLEOTIDE SEQUENCE [LARGE SCALE GENOMIC DNA]</scope>
    <source>
        <strain evidence="2">BE-OM-2</strain>
    </source>
</reference>
<proteinExistence type="predicted"/>
<sequence>MCFRLLKAINLGILLISLTNLHICTLSVNFIVINDDEKPNITINNMGVYFLDMKKCLLLEISDMPKSLLSLNCIKTNKRHLIVYPNDTFLEFKFLKQNIIKKYKKLTIYMSKNDFTIIHYFWKLLKAEDSIVSLDAYVFFEILKYLNIFNVKRNKKYKSFINSLVIFTVMKNQKRFLEKSAEFMLNSREYNSFNILDIIESIFKFYLIKKLFVHVTFHEYIPISFLKTRYTNKKLKKPKNCVSMQFENFYFLSYFYRCLLLDPILCNIWILITKILYIDKLYIDFSILNEDIDIEVVFGSLAQNINKFSMVVLEKNLPILNKLKKYGHLDFIKNLKLYLFHLSIFILKTLPYFNSLEKLTLEFSEIKIYEICNLENLNVLENIKYIKIILCKPIDIQSKISSHLLLGCKKNLFVDLSGTLDLSDSGNSLRNFLTFNLKNYIIGIALKPNFSNLDNFRLPMILHYNLITRLRLNLENIESKLLENYSFLKYFKLLSKLHFRNIMLTNDLLRILLKLDNLKYIFFECFQISEPIESENFNYTNKCVIYIEFNTLFGSLDNNFLCFIARFIGLKHLLFDMVSIRHSPEEIFVYNEIENLTVVSKYNNLENRPKLEFLQYSNEIKSVSEIHFSVLYLFSLFFDLKNLKELIYKSYYLNIKDVAVFENFKKLTCLELSIKENDIDLYILQKILESRIKKTIFKLDILVNKFNKFDLIAILYFEKLKILKLGAKISDENDKQNFKFLCRMNTILSEIFVSTDIQELYYS</sequence>
<feature type="signal peptide" evidence="1">
    <location>
        <begin position="1"/>
        <end position="21"/>
    </location>
</feature>
<evidence type="ECO:0000313" key="3">
    <source>
        <dbReference type="Proteomes" id="UP000291404"/>
    </source>
</evidence>
<dbReference type="EMBL" id="PITI01001204">
    <property type="protein sequence ID" value="TBU02037.1"/>
    <property type="molecule type" value="Genomic_DNA"/>
</dbReference>
<feature type="chain" id="PRO_5020384976" evidence="1">
    <location>
        <begin position="22"/>
        <end position="763"/>
    </location>
</feature>
<evidence type="ECO:0000256" key="1">
    <source>
        <dbReference type="SAM" id="SignalP"/>
    </source>
</evidence>
<gene>
    <name evidence="2" type="ORF">CWI36_1204p0010</name>
</gene>
<protein>
    <submittedName>
        <fullName evidence="2">Uncharacterized protein</fullName>
    </submittedName>
</protein>
<dbReference type="VEuPathDB" id="MicrosporidiaDB:CWI39_0462p0010"/>
<name>A0A4Q9L3I2_9MICR</name>
<keyword evidence="3" id="KW-1185">Reference proteome</keyword>
<dbReference type="Proteomes" id="UP000291404">
    <property type="component" value="Unassembled WGS sequence"/>
</dbReference>
<evidence type="ECO:0000313" key="2">
    <source>
        <dbReference type="EMBL" id="TBU02037.1"/>
    </source>
</evidence>
<accession>A0A4Q9L3I2</accession>
<dbReference type="AlphaFoldDB" id="A0A4Q9L3I2"/>